<name>A0ABX1ESH8_9PROT</name>
<gene>
    <name evidence="4" type="ORF">HB662_02175</name>
</gene>
<accession>A0ABX1ESH8</accession>
<evidence type="ECO:0000313" key="5">
    <source>
        <dbReference type="Proteomes" id="UP000765160"/>
    </source>
</evidence>
<evidence type="ECO:0000256" key="1">
    <source>
        <dbReference type="SAM" id="MobiDB-lite"/>
    </source>
</evidence>
<feature type="domain" description="Phage terminase large subunit GpA ATPase" evidence="2">
    <location>
        <begin position="57"/>
        <end position="304"/>
    </location>
</feature>
<dbReference type="HAMAP" id="MF_04144">
    <property type="entry name" value="TERL_LAMBDA"/>
    <property type="match status" value="1"/>
</dbReference>
<organism evidence="4 5">
    <name type="scientific">Falsiroseomonas frigidaquae</name>
    <dbReference type="NCBI Taxonomy" id="487318"/>
    <lineage>
        <taxon>Bacteria</taxon>
        <taxon>Pseudomonadati</taxon>
        <taxon>Pseudomonadota</taxon>
        <taxon>Alphaproteobacteria</taxon>
        <taxon>Acetobacterales</taxon>
        <taxon>Roseomonadaceae</taxon>
        <taxon>Falsiroseomonas</taxon>
    </lineage>
</organism>
<dbReference type="PANTHER" id="PTHR34413:SF2">
    <property type="entry name" value="PROPHAGE TAIL FIBER ASSEMBLY PROTEIN HOMOLOG TFAE-RELATED"/>
    <property type="match status" value="1"/>
</dbReference>
<comment type="caution">
    <text evidence="4">The sequence shown here is derived from an EMBL/GenBank/DDBJ whole genome shotgun (WGS) entry which is preliminary data.</text>
</comment>
<feature type="region of interest" description="Disordered" evidence="1">
    <location>
        <begin position="685"/>
        <end position="738"/>
    </location>
</feature>
<feature type="compositionally biased region" description="Low complexity" evidence="1">
    <location>
        <begin position="696"/>
        <end position="706"/>
    </location>
</feature>
<dbReference type="EMBL" id="JAAVTX010000001">
    <property type="protein sequence ID" value="NKE43566.1"/>
    <property type="molecule type" value="Genomic_DNA"/>
</dbReference>
<dbReference type="InterPro" id="IPR051220">
    <property type="entry name" value="TFA_Chaperone"/>
</dbReference>
<feature type="domain" description="Terminase large subunit GpA endonuclease" evidence="3">
    <location>
        <begin position="373"/>
        <end position="665"/>
    </location>
</feature>
<dbReference type="Pfam" id="PF05876">
    <property type="entry name" value="GpA_ATPase"/>
    <property type="match status" value="1"/>
</dbReference>
<evidence type="ECO:0000313" key="4">
    <source>
        <dbReference type="EMBL" id="NKE43566.1"/>
    </source>
</evidence>
<feature type="compositionally biased region" description="Polar residues" evidence="1">
    <location>
        <begin position="1"/>
        <end position="13"/>
    </location>
</feature>
<dbReference type="InterPro" id="IPR046453">
    <property type="entry name" value="GpA_ATPase"/>
</dbReference>
<dbReference type="InterPro" id="IPR008866">
    <property type="entry name" value="Phage_lambda_GpA-like"/>
</dbReference>
<proteinExistence type="inferred from homology"/>
<reference evidence="4 5" key="1">
    <citation type="submission" date="2020-03" db="EMBL/GenBank/DDBJ databases">
        <title>Roseomonas selenitidurans sp. nov. isolated from soil.</title>
        <authorList>
            <person name="Liu H."/>
        </authorList>
    </citation>
    <scope>NUCLEOTIDE SEQUENCE [LARGE SCALE GENOMIC DNA]</scope>
    <source>
        <strain evidence="4 5">JCM 15073</strain>
    </source>
</reference>
<dbReference type="Pfam" id="PF20454">
    <property type="entry name" value="GpA_nuclease"/>
    <property type="match status" value="1"/>
</dbReference>
<evidence type="ECO:0000259" key="3">
    <source>
        <dbReference type="Pfam" id="PF20454"/>
    </source>
</evidence>
<dbReference type="RefSeq" id="WP_168046667.1">
    <property type="nucleotide sequence ID" value="NZ_JAATJR010000001.1"/>
</dbReference>
<protein>
    <submittedName>
        <fullName evidence="4">Terminase</fullName>
    </submittedName>
</protein>
<dbReference type="PANTHER" id="PTHR34413">
    <property type="entry name" value="PROPHAGE TAIL FIBER ASSEMBLY PROTEIN HOMOLOG TFAE-RELATED-RELATED"/>
    <property type="match status" value="1"/>
</dbReference>
<evidence type="ECO:0000259" key="2">
    <source>
        <dbReference type="Pfam" id="PF05876"/>
    </source>
</evidence>
<keyword evidence="5" id="KW-1185">Reference proteome</keyword>
<feature type="region of interest" description="Disordered" evidence="1">
    <location>
        <begin position="1"/>
        <end position="29"/>
    </location>
</feature>
<dbReference type="InterPro" id="IPR046454">
    <property type="entry name" value="GpA_endonuclease"/>
</dbReference>
<sequence>MSSSSSRTSANPKPTSPPASKAERLRLAARRGWTPPPRISVPEWADRYRHLAKEAGSTSGRWKTSTVEVARGPMLAVTEPGVHALTAMVCTQLLKTALLENVFGYHAHLDPCPMLLLQPKEAAAEQFSKERITPMVRATPALRSLVGTGRTRNADETLLYKAFPGGFLALAGAGSPDNLARRPIRVLLCDEVDKYVATREGEPIDIAEERTASFALNYLVLAVCSPTVEDESRIAARYADSDMRRASVECPHCQHRQVLDFFKHVEWGRDGAAHRPETARIHCEACGVGWNEGERLRALRTTRWHQTRPFQCCCDRQVPMDAYELAWRAEDRADASGSARALARVWDWWEGPRHAVYRARCAHCGAWAVPNKHAGFQASKLYSPWQKDRPADIAAKWLAAQGDQEKLQVWWNTQAALPFRAHSGRALALDSLLRQAKSWAGEVPFGVAILTVGIDVQGDRVELELVGWGRHEESWSLAFEIFEGDPDTDELWDRVDTYLKRRFLREDGRPFVISAACIDTGGHSTQKVYQFCKARLGRKIWGIKGESARNGTRSPVWPTKKPSAATKATYRPIIIGTNSAKDLIRNRLALEAPPDGGIYPPGFMHVPADRDIGWYMQMTSERLITKQVGAQRYRVWDLPSGKRNEALDCRVYAYAALCGLMHMGLKLNIRADAVALPYQADGEGGGTAPLPPAPAAPASHDPVPAALSGPVALPQPAATVQVARHGTTRPNRASRYAR</sequence>
<dbReference type="Proteomes" id="UP000765160">
    <property type="component" value="Unassembled WGS sequence"/>
</dbReference>